<sequence length="105" mass="11905">MHFMKFEVYVPLTHVDAVKDAICKAGAGKYGNYDSCLWQTEGVGQFRPLEGSNPYLGTTNKVETTKEAKIECIVEESLIKNVIAEMKKAHPYEVPAFNYWPVFIE</sequence>
<dbReference type="Gene3D" id="3.30.70.120">
    <property type="match status" value="1"/>
</dbReference>
<gene>
    <name evidence="1" type="ORF">M9Y10_035222</name>
</gene>
<evidence type="ECO:0000313" key="2">
    <source>
        <dbReference type="Proteomes" id="UP001470230"/>
    </source>
</evidence>
<protein>
    <recommendedName>
        <fullName evidence="3">NGG1p interacting factor NIF3</fullName>
    </recommendedName>
</protein>
<evidence type="ECO:0000313" key="1">
    <source>
        <dbReference type="EMBL" id="KAK8890446.1"/>
    </source>
</evidence>
<comment type="caution">
    <text evidence="1">The sequence shown here is derived from an EMBL/GenBank/DDBJ whole genome shotgun (WGS) entry which is preliminary data.</text>
</comment>
<keyword evidence="2" id="KW-1185">Reference proteome</keyword>
<dbReference type="PANTHER" id="PTHR41774:SF1">
    <property type="entry name" value="NGG1P INTERACTING FACTOR NIF3"/>
    <property type="match status" value="1"/>
</dbReference>
<organism evidence="1 2">
    <name type="scientific">Tritrichomonas musculus</name>
    <dbReference type="NCBI Taxonomy" id="1915356"/>
    <lineage>
        <taxon>Eukaryota</taxon>
        <taxon>Metamonada</taxon>
        <taxon>Parabasalia</taxon>
        <taxon>Tritrichomonadida</taxon>
        <taxon>Tritrichomonadidae</taxon>
        <taxon>Tritrichomonas</taxon>
    </lineage>
</organism>
<proteinExistence type="predicted"/>
<accession>A0ABR2KHX7</accession>
<dbReference type="EMBL" id="JAPFFF010000005">
    <property type="protein sequence ID" value="KAK8890446.1"/>
    <property type="molecule type" value="Genomic_DNA"/>
</dbReference>
<evidence type="ECO:0008006" key="3">
    <source>
        <dbReference type="Google" id="ProtNLM"/>
    </source>
</evidence>
<dbReference type="InterPro" id="IPR015867">
    <property type="entry name" value="N-reg_PII/ATP_PRibTrfase_C"/>
</dbReference>
<dbReference type="SUPFAM" id="SSF102705">
    <property type="entry name" value="NIF3 (NGG1p interacting factor 3)-like"/>
    <property type="match status" value="1"/>
</dbReference>
<dbReference type="Proteomes" id="UP001470230">
    <property type="component" value="Unassembled WGS sequence"/>
</dbReference>
<dbReference type="PANTHER" id="PTHR41774">
    <property type="match status" value="1"/>
</dbReference>
<name>A0ABR2KHX7_9EUKA</name>
<reference evidence="1 2" key="1">
    <citation type="submission" date="2024-04" db="EMBL/GenBank/DDBJ databases">
        <title>Tritrichomonas musculus Genome.</title>
        <authorList>
            <person name="Alves-Ferreira E."/>
            <person name="Grigg M."/>
            <person name="Lorenzi H."/>
            <person name="Galac M."/>
        </authorList>
    </citation>
    <scope>NUCLEOTIDE SEQUENCE [LARGE SCALE GENOMIC DNA]</scope>
    <source>
        <strain evidence="1 2">EAF2021</strain>
    </source>
</reference>
<dbReference type="InterPro" id="IPR036069">
    <property type="entry name" value="DUF34/NIF3_sf"/>
</dbReference>